<dbReference type="Gene3D" id="3.30.720.120">
    <property type="match status" value="1"/>
</dbReference>
<protein>
    <submittedName>
        <fullName evidence="2">Uncharacterized conserved protein PhnB, glyoxalase superfamily</fullName>
    </submittedName>
</protein>
<name>A0A1N6T989_9GAMM</name>
<reference evidence="3" key="1">
    <citation type="submission" date="2017-01" db="EMBL/GenBank/DDBJ databases">
        <authorList>
            <person name="Varghese N."/>
            <person name="Submissions S."/>
        </authorList>
    </citation>
    <scope>NUCLEOTIDE SEQUENCE [LARGE SCALE GENOMIC DNA]</scope>
    <source>
        <strain evidence="3">UM1</strain>
    </source>
</reference>
<dbReference type="Pfam" id="PF00903">
    <property type="entry name" value="Glyoxalase"/>
    <property type="match status" value="1"/>
</dbReference>
<dbReference type="Gene3D" id="3.30.720.110">
    <property type="match status" value="1"/>
</dbReference>
<dbReference type="PROSITE" id="PS51819">
    <property type="entry name" value="VOC"/>
    <property type="match status" value="1"/>
</dbReference>
<sequence length="139" mass="15896">MEIQTSYSVVVTDHITDCRDFYVRNFGFKVVFESTWFIYLESPGERHVAVAFMTCDHPSHPPGPERFSGEGMFLTLQVADARQAHDHLEQSGARIAYPLADEPWGQRRFGLRDPSGMWVDVVEQIDPAPGFWDPYMPAM</sequence>
<dbReference type="InterPro" id="IPR029068">
    <property type="entry name" value="Glyas_Bleomycin-R_OHBP_Dase"/>
</dbReference>
<dbReference type="SUPFAM" id="SSF54593">
    <property type="entry name" value="Glyoxalase/Bleomycin resistance protein/Dihydroxybiphenyl dioxygenase"/>
    <property type="match status" value="1"/>
</dbReference>
<dbReference type="InterPro" id="IPR004360">
    <property type="entry name" value="Glyas_Fos-R_dOase_dom"/>
</dbReference>
<dbReference type="OrthoDB" id="9794917at2"/>
<accession>A0A1N6T989</accession>
<dbReference type="InterPro" id="IPR037523">
    <property type="entry name" value="VOC_core"/>
</dbReference>
<evidence type="ECO:0000313" key="3">
    <source>
        <dbReference type="Proteomes" id="UP000241788"/>
    </source>
</evidence>
<dbReference type="Proteomes" id="UP000241788">
    <property type="component" value="Unassembled WGS sequence"/>
</dbReference>
<dbReference type="STRING" id="1604334.SAMN05421546_1305"/>
<organism evidence="2 3">
    <name type="scientific">Solilutibacter tolerans</name>
    <dbReference type="NCBI Taxonomy" id="1604334"/>
    <lineage>
        <taxon>Bacteria</taxon>
        <taxon>Pseudomonadati</taxon>
        <taxon>Pseudomonadota</taxon>
        <taxon>Gammaproteobacteria</taxon>
        <taxon>Lysobacterales</taxon>
        <taxon>Lysobacteraceae</taxon>
        <taxon>Solilutibacter</taxon>
    </lineage>
</organism>
<dbReference type="EMBL" id="FTLW01000003">
    <property type="protein sequence ID" value="SIQ49955.1"/>
    <property type="molecule type" value="Genomic_DNA"/>
</dbReference>
<proteinExistence type="predicted"/>
<feature type="domain" description="VOC" evidence="1">
    <location>
        <begin position="4"/>
        <end position="124"/>
    </location>
</feature>
<gene>
    <name evidence="2" type="ORF">SAMN05421546_1305</name>
</gene>
<evidence type="ECO:0000313" key="2">
    <source>
        <dbReference type="EMBL" id="SIQ49955.1"/>
    </source>
</evidence>
<keyword evidence="3" id="KW-1185">Reference proteome</keyword>
<dbReference type="AlphaFoldDB" id="A0A1N6T989"/>
<evidence type="ECO:0000259" key="1">
    <source>
        <dbReference type="PROSITE" id="PS51819"/>
    </source>
</evidence>